<reference evidence="3" key="1">
    <citation type="submission" date="2019-12" db="UniProtKB">
        <authorList>
            <consortium name="WormBaseParasite"/>
        </authorList>
    </citation>
    <scope>IDENTIFICATION</scope>
</reference>
<proteinExistence type="predicted"/>
<keyword evidence="2" id="KW-1185">Reference proteome</keyword>
<evidence type="ECO:0000256" key="1">
    <source>
        <dbReference type="SAM" id="MobiDB-lite"/>
    </source>
</evidence>
<dbReference type="STRING" id="70415.A0A5S6PZI0"/>
<dbReference type="AlphaFoldDB" id="A0A5S6PZI0"/>
<dbReference type="WBParaSite" id="TMUE_0000000368.1">
    <property type="protein sequence ID" value="TMUE_0000000368.1"/>
    <property type="gene ID" value="WBGene00296308"/>
</dbReference>
<name>A0A5S6PZI0_TRIMR</name>
<evidence type="ECO:0000313" key="3">
    <source>
        <dbReference type="WBParaSite" id="TMUE_0000000368.1"/>
    </source>
</evidence>
<protein>
    <submittedName>
        <fullName evidence="3">Uncharacterized protein</fullName>
    </submittedName>
</protein>
<accession>A0A5S6PZI0</accession>
<organism evidence="2 3">
    <name type="scientific">Trichuris muris</name>
    <name type="common">Mouse whipworm</name>
    <dbReference type="NCBI Taxonomy" id="70415"/>
    <lineage>
        <taxon>Eukaryota</taxon>
        <taxon>Metazoa</taxon>
        <taxon>Ecdysozoa</taxon>
        <taxon>Nematoda</taxon>
        <taxon>Enoplea</taxon>
        <taxon>Dorylaimia</taxon>
        <taxon>Trichinellida</taxon>
        <taxon>Trichuridae</taxon>
        <taxon>Trichuris</taxon>
    </lineage>
</organism>
<dbReference type="Proteomes" id="UP000046395">
    <property type="component" value="Unassembled WGS sequence"/>
</dbReference>
<sequence length="101" mass="11508">MRFYPVPGNPIFYHNERYRVAEFLISTKLKEISFGGIAMQSDTLDAKQLLDMTRHIQVTLRIHGIPGDILPRVSGEHGVMPTNADSQHQGRSDCRRRSRSS</sequence>
<evidence type="ECO:0000313" key="2">
    <source>
        <dbReference type="Proteomes" id="UP000046395"/>
    </source>
</evidence>
<feature type="region of interest" description="Disordered" evidence="1">
    <location>
        <begin position="74"/>
        <end position="101"/>
    </location>
</feature>